<dbReference type="EMBL" id="WJQU01000001">
    <property type="protein sequence ID" value="KAJ6648217.1"/>
    <property type="molecule type" value="Genomic_DNA"/>
</dbReference>
<evidence type="ECO:0000256" key="1">
    <source>
        <dbReference type="ARBA" id="ARBA00007865"/>
    </source>
</evidence>
<gene>
    <name evidence="2" type="primary">kynB</name>
    <name evidence="2" type="ORF">Bhyg_03444</name>
</gene>
<dbReference type="AlphaFoldDB" id="A0A9Q0S7I0"/>
<accession>A0A9Q0S7I0</accession>
<evidence type="ECO:0000313" key="2">
    <source>
        <dbReference type="EMBL" id="KAJ6648217.1"/>
    </source>
</evidence>
<dbReference type="InterPro" id="IPR037175">
    <property type="entry name" value="KFase_sf"/>
</dbReference>
<dbReference type="Proteomes" id="UP001151699">
    <property type="component" value="Chromosome A"/>
</dbReference>
<sequence length="277" mass="31028">MLLIFLTIFASASSYHLYDRSRTQRYIDLSYKFDNETIYFPGMKRFQLHKEGERVQGPGYSYAAYTMSMAEHGGTHLDAPFHFNDKGWTVDQIPQDSLIDVPTTLIDVSSAVKQSRRPSDFTLDVHHVIQHEIESNQVIPFGGVLLIYTGWSKYWPDKIKYLGWDNSTDVKGTLNFPGISANLANWLVNKRHITGIGLDTASIDPGNSKSFPAHAILSKNQIYNLENVANLDSLLRAKRNDCALHLFVMPLKVTGGTGAPASILAYCKENEASILTL</sequence>
<dbReference type="GO" id="GO:0004061">
    <property type="term" value="F:arylformamidase activity"/>
    <property type="evidence" value="ECO:0007669"/>
    <property type="project" value="InterPro"/>
</dbReference>
<comment type="caution">
    <text evidence="2">The sequence shown here is derived from an EMBL/GenBank/DDBJ whole genome shotgun (WGS) entry which is preliminary data.</text>
</comment>
<dbReference type="OrthoDB" id="7108654at2759"/>
<proteinExistence type="inferred from homology"/>
<reference evidence="2" key="1">
    <citation type="submission" date="2022-07" db="EMBL/GenBank/DDBJ databases">
        <authorList>
            <person name="Trinca V."/>
            <person name="Uliana J.V.C."/>
            <person name="Torres T.T."/>
            <person name="Ward R.J."/>
            <person name="Monesi N."/>
        </authorList>
    </citation>
    <scope>NUCLEOTIDE SEQUENCE</scope>
    <source>
        <strain evidence="2">HSMRA1968</strain>
        <tissue evidence="2">Whole embryos</tissue>
    </source>
</reference>
<dbReference type="Gene3D" id="3.50.30.50">
    <property type="entry name" value="Putative cyclase"/>
    <property type="match status" value="1"/>
</dbReference>
<dbReference type="PANTHER" id="PTHR31118:SF12">
    <property type="entry name" value="CYCLASE-LIKE PROTEIN 2"/>
    <property type="match status" value="1"/>
</dbReference>
<organism evidence="2 3">
    <name type="scientific">Pseudolycoriella hygida</name>
    <dbReference type="NCBI Taxonomy" id="35572"/>
    <lineage>
        <taxon>Eukaryota</taxon>
        <taxon>Metazoa</taxon>
        <taxon>Ecdysozoa</taxon>
        <taxon>Arthropoda</taxon>
        <taxon>Hexapoda</taxon>
        <taxon>Insecta</taxon>
        <taxon>Pterygota</taxon>
        <taxon>Neoptera</taxon>
        <taxon>Endopterygota</taxon>
        <taxon>Diptera</taxon>
        <taxon>Nematocera</taxon>
        <taxon>Sciaroidea</taxon>
        <taxon>Sciaridae</taxon>
        <taxon>Pseudolycoriella</taxon>
    </lineage>
</organism>
<comment type="similarity">
    <text evidence="1">Belongs to the Cyclase 1 superfamily.</text>
</comment>
<dbReference type="InterPro" id="IPR007325">
    <property type="entry name" value="KFase/CYL"/>
</dbReference>
<keyword evidence="3" id="KW-1185">Reference proteome</keyword>
<dbReference type="PANTHER" id="PTHR31118">
    <property type="entry name" value="CYCLASE-LIKE PROTEIN 2"/>
    <property type="match status" value="1"/>
</dbReference>
<dbReference type="GO" id="GO:0019441">
    <property type="term" value="P:L-tryptophan catabolic process to kynurenine"/>
    <property type="evidence" value="ECO:0007669"/>
    <property type="project" value="InterPro"/>
</dbReference>
<name>A0A9Q0S7I0_9DIPT</name>
<protein>
    <submittedName>
        <fullName evidence="2">Kynurenine formamidase</fullName>
    </submittedName>
</protein>
<evidence type="ECO:0000313" key="3">
    <source>
        <dbReference type="Proteomes" id="UP001151699"/>
    </source>
</evidence>
<dbReference type="SUPFAM" id="SSF102198">
    <property type="entry name" value="Putative cyclase"/>
    <property type="match status" value="1"/>
</dbReference>
<dbReference type="Pfam" id="PF04199">
    <property type="entry name" value="Cyclase"/>
    <property type="match status" value="1"/>
</dbReference>